<evidence type="ECO:0000313" key="1">
    <source>
        <dbReference type="EMBL" id="OGZ18646.1"/>
    </source>
</evidence>
<proteinExistence type="predicted"/>
<organism evidence="1 2">
    <name type="scientific">Candidatus Lloydbacteria bacterium RIFOXYC12_FULL_46_25</name>
    <dbReference type="NCBI Taxonomy" id="1798670"/>
    <lineage>
        <taxon>Bacteria</taxon>
        <taxon>Candidatus Lloydiibacteriota</taxon>
    </lineage>
</organism>
<dbReference type="EMBL" id="MHLU01000080">
    <property type="protein sequence ID" value="OGZ18646.1"/>
    <property type="molecule type" value="Genomic_DNA"/>
</dbReference>
<comment type="caution">
    <text evidence="1">The sequence shown here is derived from an EMBL/GenBank/DDBJ whole genome shotgun (WGS) entry which is preliminary data.</text>
</comment>
<name>A0A1G2DYL4_9BACT</name>
<dbReference type="Proteomes" id="UP000178106">
    <property type="component" value="Unassembled WGS sequence"/>
</dbReference>
<protein>
    <submittedName>
        <fullName evidence="1">Uncharacterized protein</fullName>
    </submittedName>
</protein>
<dbReference type="AlphaFoldDB" id="A0A1G2DYL4"/>
<sequence length="104" mass="11833">MSILYKRVKLLVSRHYSHGGDGLERGGLVFFRSMHEYQRLASERNWNDPTGKSFGTSWCVKPIEVEALIQHKHHVKFLSGEALSLDKVFFAGANVDMIKNIGGW</sequence>
<gene>
    <name evidence="1" type="ORF">A2494_01700</name>
</gene>
<accession>A0A1G2DYL4</accession>
<reference evidence="1 2" key="1">
    <citation type="journal article" date="2016" name="Nat. Commun.">
        <title>Thousands of microbial genomes shed light on interconnected biogeochemical processes in an aquifer system.</title>
        <authorList>
            <person name="Anantharaman K."/>
            <person name="Brown C.T."/>
            <person name="Hug L.A."/>
            <person name="Sharon I."/>
            <person name="Castelle C.J."/>
            <person name="Probst A.J."/>
            <person name="Thomas B.C."/>
            <person name="Singh A."/>
            <person name="Wilkins M.J."/>
            <person name="Karaoz U."/>
            <person name="Brodie E.L."/>
            <person name="Williams K.H."/>
            <person name="Hubbard S.S."/>
            <person name="Banfield J.F."/>
        </authorList>
    </citation>
    <scope>NUCLEOTIDE SEQUENCE [LARGE SCALE GENOMIC DNA]</scope>
</reference>
<evidence type="ECO:0000313" key="2">
    <source>
        <dbReference type="Proteomes" id="UP000178106"/>
    </source>
</evidence>